<evidence type="ECO:0000256" key="1">
    <source>
        <dbReference type="ARBA" id="ARBA00023015"/>
    </source>
</evidence>
<keyword evidence="2" id="KW-0238">DNA-binding</keyword>
<evidence type="ECO:0000256" key="2">
    <source>
        <dbReference type="ARBA" id="ARBA00023125"/>
    </source>
</evidence>
<reference evidence="5" key="1">
    <citation type="submission" date="2024-06" db="EMBL/GenBank/DDBJ databases">
        <title>Caulobacter inopinatus, sp. nov.</title>
        <authorList>
            <person name="Donachie S.P."/>
        </authorList>
    </citation>
    <scope>NUCLEOTIDE SEQUENCE</scope>
    <source>
        <strain evidence="5">73W</strain>
    </source>
</reference>
<evidence type="ECO:0000256" key="3">
    <source>
        <dbReference type="ARBA" id="ARBA00023163"/>
    </source>
</evidence>
<dbReference type="AlphaFoldDB" id="A0AB39KQY4"/>
<gene>
    <name evidence="5" type="ORF">ABOZ73_14370</name>
</gene>
<dbReference type="PANTHER" id="PTHR43132">
    <property type="entry name" value="ARSENICAL RESISTANCE OPERON REPRESSOR ARSR-RELATED"/>
    <property type="match status" value="1"/>
</dbReference>
<dbReference type="RefSeq" id="WP_369058823.1">
    <property type="nucleotide sequence ID" value="NZ_CP158375.1"/>
</dbReference>
<dbReference type="PANTHER" id="PTHR43132:SF2">
    <property type="entry name" value="ARSENICAL RESISTANCE OPERON REPRESSOR ARSR-RELATED"/>
    <property type="match status" value="1"/>
</dbReference>
<proteinExistence type="predicted"/>
<dbReference type="InterPro" id="IPR001845">
    <property type="entry name" value="HTH_ArsR_DNA-bd_dom"/>
</dbReference>
<feature type="domain" description="HTH arsR-type" evidence="4">
    <location>
        <begin position="1"/>
        <end position="72"/>
    </location>
</feature>
<accession>A0AB39KQY4</accession>
<evidence type="ECO:0000259" key="4">
    <source>
        <dbReference type="PROSITE" id="PS50987"/>
    </source>
</evidence>
<dbReference type="GO" id="GO:0003700">
    <property type="term" value="F:DNA-binding transcription factor activity"/>
    <property type="evidence" value="ECO:0007669"/>
    <property type="project" value="InterPro"/>
</dbReference>
<dbReference type="SUPFAM" id="SSF46785">
    <property type="entry name" value="Winged helix' DNA-binding domain"/>
    <property type="match status" value="1"/>
</dbReference>
<dbReference type="InterPro" id="IPR036390">
    <property type="entry name" value="WH_DNA-bd_sf"/>
</dbReference>
<dbReference type="PROSITE" id="PS50987">
    <property type="entry name" value="HTH_ARSR_2"/>
    <property type="match status" value="1"/>
</dbReference>
<dbReference type="InterPro" id="IPR051011">
    <property type="entry name" value="Metal_resp_trans_reg"/>
</dbReference>
<evidence type="ECO:0000313" key="5">
    <source>
        <dbReference type="EMBL" id="XDO95967.1"/>
    </source>
</evidence>
<name>A0AB39KQY4_9CAUL</name>
<dbReference type="EMBL" id="CP158375">
    <property type="protein sequence ID" value="XDO95967.1"/>
    <property type="molecule type" value="Genomic_DNA"/>
</dbReference>
<organism evidence="5">
    <name type="scientific">Caulobacter sp. 73W</name>
    <dbReference type="NCBI Taxonomy" id="3161137"/>
    <lineage>
        <taxon>Bacteria</taxon>
        <taxon>Pseudomonadati</taxon>
        <taxon>Pseudomonadota</taxon>
        <taxon>Alphaproteobacteria</taxon>
        <taxon>Caulobacterales</taxon>
        <taxon>Caulobacteraceae</taxon>
        <taxon>Caulobacter</taxon>
    </lineage>
</organism>
<dbReference type="GO" id="GO:0003677">
    <property type="term" value="F:DNA binding"/>
    <property type="evidence" value="ECO:0007669"/>
    <property type="project" value="UniProtKB-KW"/>
</dbReference>
<keyword evidence="3" id="KW-0804">Transcription</keyword>
<dbReference type="InterPro" id="IPR036388">
    <property type="entry name" value="WH-like_DNA-bd_sf"/>
</dbReference>
<protein>
    <submittedName>
        <fullName evidence="5">Helix-turn-helix transcriptional regulator</fullName>
    </submittedName>
</protein>
<keyword evidence="1" id="KW-0805">Transcription regulation</keyword>
<sequence length="94" mass="9668">MLIRAGPDGLAAGRIADLTGSLPSTLSSNLSSLGGAGLVQSRREGRSIIYSANFGAMGELLAFLVENCCDGAPEICAPISDTLNRVACCQPERV</sequence>
<dbReference type="Gene3D" id="1.10.10.10">
    <property type="entry name" value="Winged helix-like DNA-binding domain superfamily/Winged helix DNA-binding domain"/>
    <property type="match status" value="1"/>
</dbReference>